<evidence type="ECO:0000313" key="3">
    <source>
        <dbReference type="Proteomes" id="UP000053989"/>
    </source>
</evidence>
<dbReference type="Proteomes" id="UP000053989">
    <property type="component" value="Unassembled WGS sequence"/>
</dbReference>
<feature type="signal peptide" evidence="1">
    <location>
        <begin position="1"/>
        <end position="22"/>
    </location>
</feature>
<proteinExistence type="predicted"/>
<dbReference type="OrthoDB" id="2662586at2759"/>
<reference evidence="2 3" key="1">
    <citation type="submission" date="2014-04" db="EMBL/GenBank/DDBJ databases">
        <authorList>
            <consortium name="DOE Joint Genome Institute"/>
            <person name="Kuo A."/>
            <person name="Kohler A."/>
            <person name="Nagy L.G."/>
            <person name="Floudas D."/>
            <person name="Copeland A."/>
            <person name="Barry K.W."/>
            <person name="Cichocki N."/>
            <person name="Veneault-Fourrey C."/>
            <person name="LaButti K."/>
            <person name="Lindquist E.A."/>
            <person name="Lipzen A."/>
            <person name="Lundell T."/>
            <person name="Morin E."/>
            <person name="Murat C."/>
            <person name="Sun H."/>
            <person name="Tunlid A."/>
            <person name="Henrissat B."/>
            <person name="Grigoriev I.V."/>
            <person name="Hibbett D.S."/>
            <person name="Martin F."/>
            <person name="Nordberg H.P."/>
            <person name="Cantor M.N."/>
            <person name="Hua S.X."/>
        </authorList>
    </citation>
    <scope>NUCLEOTIDE SEQUENCE [LARGE SCALE GENOMIC DNA]</scope>
    <source>
        <strain evidence="2 3">Foug A</strain>
    </source>
</reference>
<sequence length="113" mass="11739">MFNKVILSAVAAASLFAASASAICPGYNFGITQTGSNTNPDYGVWQVFDDSCNVVDQVLATNPCTVGVFDCSPAPITFTGLHLDGLNYACRPDVNAGSCNGHGIQVCCRNDGN</sequence>
<evidence type="ECO:0000256" key="1">
    <source>
        <dbReference type="SAM" id="SignalP"/>
    </source>
</evidence>
<evidence type="ECO:0000313" key="2">
    <source>
        <dbReference type="EMBL" id="KIM59200.1"/>
    </source>
</evidence>
<dbReference type="HOGENOM" id="CLU_159493_0_0_1"/>
<keyword evidence="1" id="KW-0732">Signal</keyword>
<gene>
    <name evidence="2" type="ORF">SCLCIDRAFT_27473</name>
</gene>
<evidence type="ECO:0008006" key="4">
    <source>
        <dbReference type="Google" id="ProtNLM"/>
    </source>
</evidence>
<name>A0A0C3DET1_9AGAM</name>
<reference evidence="3" key="2">
    <citation type="submission" date="2015-01" db="EMBL/GenBank/DDBJ databases">
        <title>Evolutionary Origins and Diversification of the Mycorrhizal Mutualists.</title>
        <authorList>
            <consortium name="DOE Joint Genome Institute"/>
            <consortium name="Mycorrhizal Genomics Consortium"/>
            <person name="Kohler A."/>
            <person name="Kuo A."/>
            <person name="Nagy L.G."/>
            <person name="Floudas D."/>
            <person name="Copeland A."/>
            <person name="Barry K.W."/>
            <person name="Cichocki N."/>
            <person name="Veneault-Fourrey C."/>
            <person name="LaButti K."/>
            <person name="Lindquist E.A."/>
            <person name="Lipzen A."/>
            <person name="Lundell T."/>
            <person name="Morin E."/>
            <person name="Murat C."/>
            <person name="Riley R."/>
            <person name="Ohm R."/>
            <person name="Sun H."/>
            <person name="Tunlid A."/>
            <person name="Henrissat B."/>
            <person name="Grigoriev I.V."/>
            <person name="Hibbett D.S."/>
            <person name="Martin F."/>
        </authorList>
    </citation>
    <scope>NUCLEOTIDE SEQUENCE [LARGE SCALE GENOMIC DNA]</scope>
    <source>
        <strain evidence="3">Foug A</strain>
    </source>
</reference>
<organism evidence="2 3">
    <name type="scientific">Scleroderma citrinum Foug A</name>
    <dbReference type="NCBI Taxonomy" id="1036808"/>
    <lineage>
        <taxon>Eukaryota</taxon>
        <taxon>Fungi</taxon>
        <taxon>Dikarya</taxon>
        <taxon>Basidiomycota</taxon>
        <taxon>Agaricomycotina</taxon>
        <taxon>Agaricomycetes</taxon>
        <taxon>Agaricomycetidae</taxon>
        <taxon>Boletales</taxon>
        <taxon>Sclerodermatineae</taxon>
        <taxon>Sclerodermataceae</taxon>
        <taxon>Scleroderma</taxon>
    </lineage>
</organism>
<accession>A0A0C3DET1</accession>
<keyword evidence="3" id="KW-1185">Reference proteome</keyword>
<feature type="chain" id="PRO_5002173661" description="Hydrophobin" evidence="1">
    <location>
        <begin position="23"/>
        <end position="113"/>
    </location>
</feature>
<dbReference type="InParanoid" id="A0A0C3DET1"/>
<dbReference type="AlphaFoldDB" id="A0A0C3DET1"/>
<dbReference type="EMBL" id="KN822076">
    <property type="protein sequence ID" value="KIM59200.1"/>
    <property type="molecule type" value="Genomic_DNA"/>
</dbReference>
<protein>
    <recommendedName>
        <fullName evidence="4">Hydrophobin</fullName>
    </recommendedName>
</protein>